<dbReference type="NCBIfam" id="TIGR03061">
    <property type="entry name" value="pip_yhgE_Nterm"/>
    <property type="match status" value="1"/>
</dbReference>
<dbReference type="PANTHER" id="PTHR43077:SF10">
    <property type="entry name" value="TRANSPORT PERMEASE PROTEIN"/>
    <property type="match status" value="1"/>
</dbReference>
<dbReference type="GO" id="GO:0016020">
    <property type="term" value="C:membrane"/>
    <property type="evidence" value="ECO:0007669"/>
    <property type="project" value="UniProtKB-SubCell"/>
</dbReference>
<dbReference type="PANTHER" id="PTHR43077">
    <property type="entry name" value="TRANSPORT PERMEASE YVFS-RELATED"/>
    <property type="match status" value="1"/>
</dbReference>
<evidence type="ECO:0000313" key="9">
    <source>
        <dbReference type="Proteomes" id="UP000824261"/>
    </source>
</evidence>
<feature type="domain" description="ABC-2 type transporter transmembrane" evidence="7">
    <location>
        <begin position="392"/>
        <end position="702"/>
    </location>
</feature>
<dbReference type="Proteomes" id="UP000824261">
    <property type="component" value="Unassembled WGS sequence"/>
</dbReference>
<dbReference type="InterPro" id="IPR017500">
    <property type="entry name" value="Phage_infect_YhgE_N"/>
</dbReference>
<dbReference type="Gene3D" id="3.40.1710.10">
    <property type="entry name" value="abc type-2 transporter like domain"/>
    <property type="match status" value="1"/>
</dbReference>
<organism evidence="8 9">
    <name type="scientific">Candidatus Aveggerthella stercoripullorum</name>
    <dbReference type="NCBI Taxonomy" id="2840688"/>
    <lineage>
        <taxon>Bacteria</taxon>
        <taxon>Bacillati</taxon>
        <taxon>Actinomycetota</taxon>
        <taxon>Coriobacteriia</taxon>
        <taxon>Eggerthellales</taxon>
        <taxon>Eggerthellaceae</taxon>
        <taxon>Eggerthellaceae incertae sedis</taxon>
        <taxon>Candidatus Aveggerthella</taxon>
    </lineage>
</organism>
<dbReference type="EMBL" id="DVGB01000039">
    <property type="protein sequence ID" value="HIR01258.1"/>
    <property type="molecule type" value="Genomic_DNA"/>
</dbReference>
<evidence type="ECO:0000313" key="8">
    <source>
        <dbReference type="EMBL" id="HIR01258.1"/>
    </source>
</evidence>
<keyword evidence="4 6" id="KW-0472">Membrane</keyword>
<dbReference type="NCBIfam" id="TIGR03062">
    <property type="entry name" value="pip_yhgE_Cterm"/>
    <property type="match status" value="1"/>
</dbReference>
<evidence type="ECO:0000256" key="2">
    <source>
        <dbReference type="ARBA" id="ARBA00022692"/>
    </source>
</evidence>
<feature type="transmembrane region" description="Helical" evidence="6">
    <location>
        <begin position="527"/>
        <end position="546"/>
    </location>
</feature>
<comment type="subcellular location">
    <subcellularLocation>
        <location evidence="1">Membrane</location>
        <topology evidence="1">Multi-pass membrane protein</topology>
    </subcellularLocation>
</comment>
<keyword evidence="3 6" id="KW-1133">Transmembrane helix</keyword>
<feature type="transmembrane region" description="Helical" evidence="6">
    <location>
        <begin position="632"/>
        <end position="657"/>
    </location>
</feature>
<keyword evidence="2 6" id="KW-0812">Transmembrane</keyword>
<dbReference type="InterPro" id="IPR017501">
    <property type="entry name" value="Phage_infect_YhgE_C"/>
</dbReference>
<reference evidence="8" key="1">
    <citation type="submission" date="2020-10" db="EMBL/GenBank/DDBJ databases">
        <authorList>
            <person name="Gilroy R."/>
        </authorList>
    </citation>
    <scope>NUCLEOTIDE SEQUENCE</scope>
    <source>
        <strain evidence="8">ChiGjej1B1-2707</strain>
    </source>
</reference>
<dbReference type="InterPro" id="IPR051328">
    <property type="entry name" value="T7SS_ABC-Transporter"/>
</dbReference>
<feature type="transmembrane region" description="Helical" evidence="6">
    <location>
        <begin position="685"/>
        <end position="706"/>
    </location>
</feature>
<evidence type="ECO:0000256" key="5">
    <source>
        <dbReference type="SAM" id="Coils"/>
    </source>
</evidence>
<dbReference type="InterPro" id="IPR013525">
    <property type="entry name" value="ABC2_TM"/>
</dbReference>
<evidence type="ECO:0000256" key="3">
    <source>
        <dbReference type="ARBA" id="ARBA00022989"/>
    </source>
</evidence>
<dbReference type="GO" id="GO:0140359">
    <property type="term" value="F:ABC-type transporter activity"/>
    <property type="evidence" value="ECO:0007669"/>
    <property type="project" value="InterPro"/>
</dbReference>
<evidence type="ECO:0000256" key="6">
    <source>
        <dbReference type="SAM" id="Phobius"/>
    </source>
</evidence>
<evidence type="ECO:0000256" key="1">
    <source>
        <dbReference type="ARBA" id="ARBA00004141"/>
    </source>
</evidence>
<evidence type="ECO:0000256" key="4">
    <source>
        <dbReference type="ARBA" id="ARBA00023136"/>
    </source>
</evidence>
<gene>
    <name evidence="8" type="ORF">IAA69_03240</name>
</gene>
<accession>A0A9D1A1C8</accession>
<feature type="transmembrane region" description="Helical" evidence="6">
    <location>
        <begin position="12"/>
        <end position="38"/>
    </location>
</feature>
<protein>
    <submittedName>
        <fullName evidence="8">YhgE/Pip domain-containing protein</fullName>
    </submittedName>
</protein>
<dbReference type="Pfam" id="PF12698">
    <property type="entry name" value="ABC2_membrane_3"/>
    <property type="match status" value="2"/>
</dbReference>
<feature type="coiled-coil region" evidence="5">
    <location>
        <begin position="375"/>
        <end position="402"/>
    </location>
</feature>
<name>A0A9D1A1C8_9ACTN</name>
<comment type="caution">
    <text evidence="8">The sequence shown here is derived from an EMBL/GenBank/DDBJ whole genome shotgun (WGS) entry which is preliminary data.</text>
</comment>
<dbReference type="AlphaFoldDB" id="A0A9D1A1C8"/>
<feature type="domain" description="ABC-2 type transporter transmembrane" evidence="7">
    <location>
        <begin position="27"/>
        <end position="165"/>
    </location>
</feature>
<proteinExistence type="predicted"/>
<evidence type="ECO:0000259" key="7">
    <source>
        <dbReference type="Pfam" id="PF12698"/>
    </source>
</evidence>
<feature type="transmembrane region" description="Helical" evidence="6">
    <location>
        <begin position="567"/>
        <end position="595"/>
    </location>
</feature>
<sequence length="728" mass="76224">MRNLWTLFRTELPRLFANALSIVITIGLVILPSLFSWYNVLACWDVFGNTGNLKVAVANADAGYESDLVPLRVNVGDQVVSALRANDQIGWVFTDEEDAVDGARSGRYYAAVVIPTSFSQDMLTFYADGAEKAQIVYYSNGKKNAIAPKITDQGADTISYQVNEAFAKTLSKVSLSLADALSRALDDADASGAVAALSRHLGSTAGQMSQAANVLDSFAALTDSSRNLAEGSADLMAQARDQAKNTVGTAKQGAAPATSLAGELSQSVQNLSSALDASTQAFAEVSQSVDAAFDATGATAEEIAAQLRANAEDIGGQAAQLRAVLDSLQQLRDSLPADQLPLLDGALSAGNAAATLLENVQSDLNASADSLDGRVADANGARADAKADAQAAQQALDSLKTQFEQDTKPTLEKTAQDAAALYASIEQSAQTLDSASESLAGSVGSVGTVLGETHDRVSSAASTLRSAAQNLQGLSQRVDEALASGDTEQLRGILESDVQTLSNALAAPVGIERTALYPVQNFGSAMAPLYTTLALFIGSLLILVAVRPKPSAEAVAKLSDPKPAQLFLGHFGLVAVLSLCQSTVMGAGSLLFLHVQAVHPLLYLLCLQVTGLVFAFLVYSLVAAFANLGKAIAVLLLVVQVTGCGGSYPLQIMPWFVQAVSPYLPATHAVNAMRAAMMGTYGNDYWTSLGTLLLFLIPAAVIGLVLRKPLSRFMDWFVHHAEASKLVE</sequence>
<reference evidence="8" key="2">
    <citation type="journal article" date="2021" name="PeerJ">
        <title>Extensive microbial diversity within the chicken gut microbiome revealed by metagenomics and culture.</title>
        <authorList>
            <person name="Gilroy R."/>
            <person name="Ravi A."/>
            <person name="Getino M."/>
            <person name="Pursley I."/>
            <person name="Horton D.L."/>
            <person name="Alikhan N.F."/>
            <person name="Baker D."/>
            <person name="Gharbi K."/>
            <person name="Hall N."/>
            <person name="Watson M."/>
            <person name="Adriaenssens E.M."/>
            <person name="Foster-Nyarko E."/>
            <person name="Jarju S."/>
            <person name="Secka A."/>
            <person name="Antonio M."/>
            <person name="Oren A."/>
            <person name="Chaudhuri R.R."/>
            <person name="La Ragione R."/>
            <person name="Hildebrand F."/>
            <person name="Pallen M.J."/>
        </authorList>
    </citation>
    <scope>NUCLEOTIDE SEQUENCE</scope>
    <source>
        <strain evidence="8">ChiGjej1B1-2707</strain>
    </source>
</reference>
<keyword evidence="5" id="KW-0175">Coiled coil</keyword>
<feature type="transmembrane region" description="Helical" evidence="6">
    <location>
        <begin position="601"/>
        <end position="625"/>
    </location>
</feature>